<feature type="region of interest" description="Disordered" evidence="1">
    <location>
        <begin position="441"/>
        <end position="474"/>
    </location>
</feature>
<dbReference type="Proteomes" id="UP000775872">
    <property type="component" value="Unassembled WGS sequence"/>
</dbReference>
<feature type="compositionally biased region" description="Polar residues" evidence="1">
    <location>
        <begin position="279"/>
        <end position="296"/>
    </location>
</feature>
<feature type="region of interest" description="Disordered" evidence="1">
    <location>
        <begin position="369"/>
        <end position="423"/>
    </location>
</feature>
<evidence type="ECO:0000313" key="4">
    <source>
        <dbReference type="Proteomes" id="UP000775872"/>
    </source>
</evidence>
<dbReference type="OrthoDB" id="5081091at2759"/>
<feature type="domain" description="Heterokaryon incompatibility" evidence="2">
    <location>
        <begin position="898"/>
        <end position="1060"/>
    </location>
</feature>
<evidence type="ECO:0000259" key="2">
    <source>
        <dbReference type="Pfam" id="PF06985"/>
    </source>
</evidence>
<feature type="compositionally biased region" description="Polar residues" evidence="1">
    <location>
        <begin position="408"/>
        <end position="423"/>
    </location>
</feature>
<sequence length="1395" mass="157693">METEVRSLIPENIDHVISVLRSISEYLEPWNQASQVIPDLTQWRMFPVNPKGGTSAKVELQAASDFWCIPVALDHQRGFLGKVNISVIFADTFSGISQLCGYLKLDSKFMSRLINEKSAHHHGVRLHEGYMERLRGKALYIASLIPLRYQTKYVKLLKNLFVYQCDQILINWHLRVGEEVVQSHPVEDQVTVEIRSGELSIHMVDKDSLLNSGYSPMQLSHLMADVCKINRSRDFSLLIQILAQDKPKLIEADLHFHLKETGRTRFKEPFKSGDDAISMPQTSMPPQQKNTATRVTTQKEDRIQVLPFDNQQDDTPSSKMQEPIEGETGRIDSQPVPKASKNTLDSQIQNPVGHVSEDAVDAVTGTDDHPIAHKEQHTSNGLSGPISDTEDRSVEQLSPTKIEAPTNVGKSISSTTARGPINNTEASCQYDTIRILDGTEPCQKDEFGNRQAQQESSDEHAPAFSESPKADKSHLLENARVHNVRTEIADAAEEAPSEGNKLMVRGYRSSPRSDQQEVPPSTKLEAESISVQLDSLPAKDTPLASKDEEEIVEEFSGLKVPSIAIERAELPEDTKVPLIKPSETPSYRSGPPSSIRGDQHAQQEFGTVLKTMRPSSPYAKRALSPSRYLPSSDREVDYLSTQPHRRTNHEFMNMNSGFVHYHEPTTIFTGRDTEETRNFGELYVSEYLRKLLPETYDPSKHWTSRQRSRSFTPPTPDCSTFTIPDASGKLLEAVIEGGHINRALLEKPCTIHVEVCASNDGLYSTFILPNVQFEKARRMTMSKDQKFNQIYILARVYKVREDPGIAMYVDPWHLYLHGSLSLQSASRFLGAISKSKTLRPILHQESTRASFTSKSHVVYHDLPVGPREIRLLKLDLNKYNEPLRGSLQVCNVSDANHYWALSYVWGPNPTELHPIYFTVDGKEMMITESLSAFLKQLRRKLRDGGTNSVPPLLWADALCIDQNNNVEKSQQVSNMGSIFGEAKQVMVWAGTENENDTGVIEVFAWLHEQLFGHRDTKTCRCRDTEQPSTDHLPNDEDPCWPAIEAFLRREWFVRVWIIQELVLGSDVTLMCGERETRWDCFAQTLSVCERYLNQGDHGRHYLPSSGPALSLHGVRKLYQGRRKFRFLQLIDKFYLSQSTWRRDRLFALLNLASDADFNTSDFQPDYDSGDENVLAVYARGFVRLGLAPDLLYRAGSGKACPSCSWIPDFMRRRSGNPPYPPTISTWQAKSGQFSAGSRNIRKKPTVHFIKPSVPEGGLRDYLQPVLVISGYEIDTVTGCQPLNINPSHGSVSFETLHIVRKHLKFYLRGRSEKIVINLLIGDALRPQPFYAGQESAELDEWPPGFEEKLLRAIDPDQDGREYDKVQVEDRRLNLKFWATVRAFAGRIPGAARKGM</sequence>
<feature type="compositionally biased region" description="Polar residues" evidence="1">
    <location>
        <begin position="309"/>
        <end position="320"/>
    </location>
</feature>
<dbReference type="PANTHER" id="PTHR24148">
    <property type="entry name" value="ANKYRIN REPEAT DOMAIN-CONTAINING PROTEIN 39 HOMOLOG-RELATED"/>
    <property type="match status" value="1"/>
</dbReference>
<evidence type="ECO:0000256" key="1">
    <source>
        <dbReference type="SAM" id="MobiDB-lite"/>
    </source>
</evidence>
<feature type="region of interest" description="Disordered" evidence="1">
    <location>
        <begin position="577"/>
        <end position="600"/>
    </location>
</feature>
<dbReference type="InterPro" id="IPR052895">
    <property type="entry name" value="HetReg/Transcr_Mod"/>
</dbReference>
<gene>
    <name evidence="3" type="ORF">CSOL1703_00012280</name>
</gene>
<dbReference type="InterPro" id="IPR010730">
    <property type="entry name" value="HET"/>
</dbReference>
<keyword evidence="4" id="KW-1185">Reference proteome</keyword>
<feature type="compositionally biased region" description="Polar residues" evidence="1">
    <location>
        <begin position="340"/>
        <end position="350"/>
    </location>
</feature>
<feature type="region of interest" description="Disordered" evidence="1">
    <location>
        <begin position="267"/>
        <end position="354"/>
    </location>
</feature>
<feature type="compositionally biased region" description="Polar residues" evidence="1">
    <location>
        <begin position="510"/>
        <end position="519"/>
    </location>
</feature>
<organism evidence="3 4">
    <name type="scientific">Clonostachys solani</name>
    <dbReference type="NCBI Taxonomy" id="160281"/>
    <lineage>
        <taxon>Eukaryota</taxon>
        <taxon>Fungi</taxon>
        <taxon>Dikarya</taxon>
        <taxon>Ascomycota</taxon>
        <taxon>Pezizomycotina</taxon>
        <taxon>Sordariomycetes</taxon>
        <taxon>Hypocreomycetidae</taxon>
        <taxon>Hypocreales</taxon>
        <taxon>Bionectriaceae</taxon>
        <taxon>Clonostachys</taxon>
    </lineage>
</organism>
<dbReference type="PANTHER" id="PTHR24148:SF64">
    <property type="entry name" value="HETEROKARYON INCOMPATIBILITY DOMAIN-CONTAINING PROTEIN"/>
    <property type="match status" value="1"/>
</dbReference>
<reference evidence="3" key="1">
    <citation type="submission" date="2021-10" db="EMBL/GenBank/DDBJ databases">
        <authorList>
            <person name="Piombo E."/>
        </authorList>
    </citation>
    <scope>NUCLEOTIDE SEQUENCE</scope>
</reference>
<dbReference type="Pfam" id="PF06985">
    <property type="entry name" value="HET"/>
    <property type="match status" value="1"/>
</dbReference>
<proteinExistence type="predicted"/>
<accession>A0A9N9W943</accession>
<protein>
    <recommendedName>
        <fullName evidence="2">Heterokaryon incompatibility domain-containing protein</fullName>
    </recommendedName>
</protein>
<comment type="caution">
    <text evidence="3">The sequence shown here is derived from an EMBL/GenBank/DDBJ whole genome shotgun (WGS) entry which is preliminary data.</text>
</comment>
<evidence type="ECO:0000313" key="3">
    <source>
        <dbReference type="EMBL" id="CAH0045652.1"/>
    </source>
</evidence>
<dbReference type="EMBL" id="CABFOC020000013">
    <property type="protein sequence ID" value="CAH0045652.1"/>
    <property type="molecule type" value="Genomic_DNA"/>
</dbReference>
<name>A0A9N9W943_9HYPO</name>
<feature type="region of interest" description="Disordered" evidence="1">
    <location>
        <begin position="490"/>
        <end position="525"/>
    </location>
</feature>